<keyword evidence="12" id="KW-0256">Endoplasmic reticulum</keyword>
<name>A0A9D1W821_9SPHI</name>
<keyword evidence="16" id="KW-0865">Zymogen</keyword>
<evidence type="ECO:0000256" key="6">
    <source>
        <dbReference type="ARBA" id="ARBA00022525"/>
    </source>
</evidence>
<dbReference type="AlphaFoldDB" id="A0A9D1W821"/>
<dbReference type="GO" id="GO:0005764">
    <property type="term" value="C:lysosome"/>
    <property type="evidence" value="ECO:0007669"/>
    <property type="project" value="UniProtKB-SubCell"/>
</dbReference>
<evidence type="ECO:0000256" key="19">
    <source>
        <dbReference type="ARBA" id="ARBA00025833"/>
    </source>
</evidence>
<evidence type="ECO:0000256" key="8">
    <source>
        <dbReference type="ARBA" id="ARBA00022670"/>
    </source>
</evidence>
<keyword evidence="15" id="KW-0482">Metalloprotease</keyword>
<evidence type="ECO:0000313" key="22">
    <source>
        <dbReference type="EMBL" id="HIX54396.1"/>
    </source>
</evidence>
<feature type="non-terminal residue" evidence="22">
    <location>
        <position position="1"/>
    </location>
</feature>
<dbReference type="EMBL" id="DXEZ01000143">
    <property type="protein sequence ID" value="HIX54396.1"/>
    <property type="molecule type" value="Genomic_DNA"/>
</dbReference>
<evidence type="ECO:0000256" key="1">
    <source>
        <dbReference type="ARBA" id="ARBA00004240"/>
    </source>
</evidence>
<keyword evidence="18" id="KW-0458">Lysosome</keyword>
<proteinExistence type="predicted"/>
<keyword evidence="11" id="KW-0378">Hydrolase</keyword>
<reference evidence="22" key="1">
    <citation type="journal article" date="2021" name="PeerJ">
        <title>Extensive microbial diversity within the chicken gut microbiome revealed by metagenomics and culture.</title>
        <authorList>
            <person name="Gilroy R."/>
            <person name="Ravi A."/>
            <person name="Getino M."/>
            <person name="Pursley I."/>
            <person name="Horton D.L."/>
            <person name="Alikhan N.F."/>
            <person name="Baker D."/>
            <person name="Gharbi K."/>
            <person name="Hall N."/>
            <person name="Watson M."/>
            <person name="Adriaenssens E.M."/>
            <person name="Foster-Nyarko E."/>
            <person name="Jarju S."/>
            <person name="Secka A."/>
            <person name="Antonio M."/>
            <person name="Oren A."/>
            <person name="Chaudhuri R.R."/>
            <person name="La Ragione R."/>
            <person name="Hildebrand F."/>
            <person name="Pallen M.J."/>
        </authorList>
    </citation>
    <scope>NUCLEOTIDE SEQUENCE</scope>
    <source>
        <strain evidence="22">1719</strain>
    </source>
</reference>
<dbReference type="GO" id="GO:0070573">
    <property type="term" value="F:metallodipeptidase activity"/>
    <property type="evidence" value="ECO:0007669"/>
    <property type="project" value="InterPro"/>
</dbReference>
<evidence type="ECO:0000256" key="18">
    <source>
        <dbReference type="ARBA" id="ARBA00023228"/>
    </source>
</evidence>
<evidence type="ECO:0000256" key="2">
    <source>
        <dbReference type="ARBA" id="ARBA00004371"/>
    </source>
</evidence>
<evidence type="ECO:0000256" key="15">
    <source>
        <dbReference type="ARBA" id="ARBA00023049"/>
    </source>
</evidence>
<reference evidence="22" key="2">
    <citation type="submission" date="2021-04" db="EMBL/GenBank/DDBJ databases">
        <authorList>
            <person name="Gilroy R."/>
        </authorList>
    </citation>
    <scope>NUCLEOTIDE SEQUENCE</scope>
    <source>
        <strain evidence="22">1719</strain>
    </source>
</reference>
<sequence length="436" mass="48042">SLMISRIYEHALTKGKAYDNLEYLTQEIGARIAGSPKVEEAVNWSKGLMEEVGFDSVYLQPVSLRYWDRGEPEIAYMVDGSDTPLSVLALGGSVATSAEGLEAEVIEVDLLDELEEYGNAVEGKIVFVNKPWDETLIESGQAYGKNSSQRFHGPVRAAEKGAVGYLFRSLSSSVDDYAHTGGTRYSEEVDSIPAMAISALSANRLSDALKENPNLKVFMKQNSAWKGEVETNNLIAEWTGGEHPERIITIGAHIDSWDVGEGAHDNGTGTMGILDAIATLKELGYTPKNTIRIIYYMNEENGVSGSLEYGERALEKGENLIAAIESDAGGFAPRGFNIHSNANQLAFIQAKWQPLFEPYLVHYFKKGSPGVDSGVWGKHFPEAIMFNFKPDPHRYFGLHHSKKDVFEAVDKRELQSGVASIASLLYLLDKDYDNLK</sequence>
<keyword evidence="17" id="KW-0325">Glycoprotein</keyword>
<feature type="domain" description="Peptidase M28" evidence="21">
    <location>
        <begin position="233"/>
        <end position="416"/>
    </location>
</feature>
<evidence type="ECO:0000256" key="10">
    <source>
        <dbReference type="ARBA" id="ARBA00022729"/>
    </source>
</evidence>
<dbReference type="GO" id="GO:0004180">
    <property type="term" value="F:carboxypeptidase activity"/>
    <property type="evidence" value="ECO:0007669"/>
    <property type="project" value="UniProtKB-KW"/>
</dbReference>
<dbReference type="GO" id="GO:0005576">
    <property type="term" value="C:extracellular region"/>
    <property type="evidence" value="ECO:0007669"/>
    <property type="project" value="UniProtKB-SubCell"/>
</dbReference>
<dbReference type="Gene3D" id="3.40.630.10">
    <property type="entry name" value="Zn peptidases"/>
    <property type="match status" value="1"/>
</dbReference>
<evidence type="ECO:0000313" key="23">
    <source>
        <dbReference type="Proteomes" id="UP000824156"/>
    </source>
</evidence>
<dbReference type="Pfam" id="PF04389">
    <property type="entry name" value="Peptidase_M28"/>
    <property type="match status" value="1"/>
</dbReference>
<evidence type="ECO:0000256" key="16">
    <source>
        <dbReference type="ARBA" id="ARBA00023145"/>
    </source>
</evidence>
<evidence type="ECO:0000256" key="11">
    <source>
        <dbReference type="ARBA" id="ARBA00022801"/>
    </source>
</evidence>
<evidence type="ECO:0000256" key="5">
    <source>
        <dbReference type="ARBA" id="ARBA00014116"/>
    </source>
</evidence>
<accession>A0A9D1W821</accession>
<organism evidence="22 23">
    <name type="scientific">Candidatus Sphingobacterium stercoripullorum</name>
    <dbReference type="NCBI Taxonomy" id="2838759"/>
    <lineage>
        <taxon>Bacteria</taxon>
        <taxon>Pseudomonadati</taxon>
        <taxon>Bacteroidota</taxon>
        <taxon>Sphingobacteriia</taxon>
        <taxon>Sphingobacteriales</taxon>
        <taxon>Sphingobacteriaceae</taxon>
        <taxon>Sphingobacterium</taxon>
    </lineage>
</organism>
<dbReference type="GO" id="GO:0006508">
    <property type="term" value="P:proteolysis"/>
    <property type="evidence" value="ECO:0007669"/>
    <property type="project" value="UniProtKB-KW"/>
</dbReference>
<evidence type="ECO:0000256" key="14">
    <source>
        <dbReference type="ARBA" id="ARBA00023034"/>
    </source>
</evidence>
<dbReference type="GO" id="GO:0046872">
    <property type="term" value="F:metal ion binding"/>
    <property type="evidence" value="ECO:0007669"/>
    <property type="project" value="UniProtKB-KW"/>
</dbReference>
<dbReference type="InterPro" id="IPR039866">
    <property type="entry name" value="CPQ"/>
</dbReference>
<dbReference type="PANTHER" id="PTHR12053">
    <property type="entry name" value="PROTEASE FAMILY M28 PLASMA GLUTAMATE CARBOXYPEPTIDASE-RELATED"/>
    <property type="match status" value="1"/>
</dbReference>
<evidence type="ECO:0000256" key="12">
    <source>
        <dbReference type="ARBA" id="ARBA00022824"/>
    </source>
</evidence>
<dbReference type="InterPro" id="IPR007484">
    <property type="entry name" value="Peptidase_M28"/>
</dbReference>
<keyword evidence="6" id="KW-0964">Secreted</keyword>
<keyword evidence="13" id="KW-0862">Zinc</keyword>
<comment type="subunit">
    <text evidence="19">Homodimer. The monomeric form is inactive while the homodimer is active.</text>
</comment>
<dbReference type="Gene3D" id="3.50.30.30">
    <property type="match status" value="1"/>
</dbReference>
<keyword evidence="7" id="KW-0121">Carboxypeptidase</keyword>
<dbReference type="PANTHER" id="PTHR12053:SF3">
    <property type="entry name" value="CARBOXYPEPTIDASE Q"/>
    <property type="match status" value="1"/>
</dbReference>
<evidence type="ECO:0000256" key="4">
    <source>
        <dbReference type="ARBA" id="ARBA00004613"/>
    </source>
</evidence>
<keyword evidence="9" id="KW-0479">Metal-binding</keyword>
<evidence type="ECO:0000256" key="3">
    <source>
        <dbReference type="ARBA" id="ARBA00004555"/>
    </source>
</evidence>
<evidence type="ECO:0000256" key="17">
    <source>
        <dbReference type="ARBA" id="ARBA00023180"/>
    </source>
</evidence>
<comment type="caution">
    <text evidence="22">The sequence shown here is derived from an EMBL/GenBank/DDBJ whole genome shotgun (WGS) entry which is preliminary data.</text>
</comment>
<comment type="subcellular location">
    <subcellularLocation>
        <location evidence="1">Endoplasmic reticulum</location>
    </subcellularLocation>
    <subcellularLocation>
        <location evidence="3">Golgi apparatus</location>
    </subcellularLocation>
    <subcellularLocation>
        <location evidence="2">Lysosome</location>
    </subcellularLocation>
    <subcellularLocation>
        <location evidence="4">Secreted</location>
    </subcellularLocation>
</comment>
<keyword evidence="8" id="KW-0645">Protease</keyword>
<keyword evidence="10" id="KW-0732">Signal</keyword>
<gene>
    <name evidence="22" type="ORF">H9853_05170</name>
</gene>
<evidence type="ECO:0000259" key="21">
    <source>
        <dbReference type="Pfam" id="PF04389"/>
    </source>
</evidence>
<evidence type="ECO:0000256" key="20">
    <source>
        <dbReference type="ARBA" id="ARBA00033328"/>
    </source>
</evidence>
<evidence type="ECO:0000256" key="9">
    <source>
        <dbReference type="ARBA" id="ARBA00022723"/>
    </source>
</evidence>
<dbReference type="SUPFAM" id="SSF53187">
    <property type="entry name" value="Zn-dependent exopeptidases"/>
    <property type="match status" value="1"/>
</dbReference>
<keyword evidence="14" id="KW-0333">Golgi apparatus</keyword>
<protein>
    <recommendedName>
        <fullName evidence="5">Carboxypeptidase Q</fullName>
    </recommendedName>
    <alternativeName>
        <fullName evidence="20">Plasma glutamate carboxypeptidase</fullName>
    </alternativeName>
</protein>
<evidence type="ECO:0000256" key="13">
    <source>
        <dbReference type="ARBA" id="ARBA00022833"/>
    </source>
</evidence>
<dbReference type="Proteomes" id="UP000824156">
    <property type="component" value="Unassembled WGS sequence"/>
</dbReference>
<evidence type="ECO:0000256" key="7">
    <source>
        <dbReference type="ARBA" id="ARBA00022645"/>
    </source>
</evidence>